<dbReference type="EMBL" id="OZ037944">
    <property type="protein sequence ID" value="CAL1697151.1"/>
    <property type="molecule type" value="Genomic_DNA"/>
</dbReference>
<proteinExistence type="predicted"/>
<evidence type="ECO:0000256" key="1">
    <source>
        <dbReference type="SAM" id="MobiDB-lite"/>
    </source>
</evidence>
<organism evidence="2 3">
    <name type="scientific">Somion occarium</name>
    <dbReference type="NCBI Taxonomy" id="3059160"/>
    <lineage>
        <taxon>Eukaryota</taxon>
        <taxon>Fungi</taxon>
        <taxon>Dikarya</taxon>
        <taxon>Basidiomycota</taxon>
        <taxon>Agaricomycotina</taxon>
        <taxon>Agaricomycetes</taxon>
        <taxon>Polyporales</taxon>
        <taxon>Cerrenaceae</taxon>
        <taxon>Somion</taxon>
    </lineage>
</organism>
<protein>
    <submittedName>
        <fullName evidence="2">Uncharacterized protein</fullName>
    </submittedName>
</protein>
<feature type="compositionally biased region" description="Polar residues" evidence="1">
    <location>
        <begin position="175"/>
        <end position="189"/>
    </location>
</feature>
<gene>
    <name evidence="2" type="ORF">GFSPODELE1_LOCUS1513</name>
</gene>
<evidence type="ECO:0000313" key="3">
    <source>
        <dbReference type="Proteomes" id="UP001497453"/>
    </source>
</evidence>
<dbReference type="Proteomes" id="UP001497453">
    <property type="component" value="Chromosome 1"/>
</dbReference>
<feature type="region of interest" description="Disordered" evidence="1">
    <location>
        <begin position="160"/>
        <end position="192"/>
    </location>
</feature>
<sequence>MGVRVFITTPIQRWDHRHQFTSTTTMRCLKTNTRSLLYTSTTILRNNSHITHQGRTRRRILINDRMVQEDSPVSWSWWSTGNASSLTSNTLTFRIQTLSLLVDATILDAMSHRQRLTACARRSLPPQPPCSLGAVVHQRAPESHPSLLFKNPHLLVDEEHPLDPRGYPPPPPGANMNSSVHSPSTNRLPQGSPHIVLRYPIAVVRNLPPINMMRPLSPGPDDHTEMKRAKQPTLHSPESRQVDNSSPAILTMLPPHPQPIGAGLVGHAPVGPDRASARSSCILLDHCEDEKGHTVTKFKSS</sequence>
<feature type="region of interest" description="Disordered" evidence="1">
    <location>
        <begin position="217"/>
        <end position="243"/>
    </location>
</feature>
<reference evidence="3" key="1">
    <citation type="submission" date="2024-04" db="EMBL/GenBank/DDBJ databases">
        <authorList>
            <person name="Shaw F."/>
            <person name="Minotto A."/>
        </authorList>
    </citation>
    <scope>NUCLEOTIDE SEQUENCE [LARGE SCALE GENOMIC DNA]</scope>
</reference>
<accession>A0ABP1CNB4</accession>
<evidence type="ECO:0000313" key="2">
    <source>
        <dbReference type="EMBL" id="CAL1697151.1"/>
    </source>
</evidence>
<keyword evidence="3" id="KW-1185">Reference proteome</keyword>
<name>A0ABP1CNB4_9APHY</name>